<dbReference type="InterPro" id="IPR028098">
    <property type="entry name" value="Glyco_trans_4-like_N"/>
</dbReference>
<protein>
    <submittedName>
        <fullName evidence="3">Glycosyltransferase family 4 protein</fullName>
    </submittedName>
</protein>
<evidence type="ECO:0000259" key="2">
    <source>
        <dbReference type="Pfam" id="PF13439"/>
    </source>
</evidence>
<dbReference type="Gene3D" id="3.40.50.2000">
    <property type="entry name" value="Glycogen Phosphorylase B"/>
    <property type="match status" value="2"/>
</dbReference>
<dbReference type="Proteomes" id="UP001528823">
    <property type="component" value="Unassembled WGS sequence"/>
</dbReference>
<dbReference type="PANTHER" id="PTHR12526">
    <property type="entry name" value="GLYCOSYLTRANSFERASE"/>
    <property type="match status" value="1"/>
</dbReference>
<dbReference type="EMBL" id="JAPMOU010000038">
    <property type="protein sequence ID" value="MDE1464612.1"/>
    <property type="molecule type" value="Genomic_DNA"/>
</dbReference>
<sequence length="395" mass="43976">MFTALYPNALQHRHGVFIENRTRQYVANTGNQATVVAPVPWFPLSHSCFGQYAVYNKIPTEENRHGIQVYHPRYVNIPKIGMNIQPKLMFEAAKRFIKQLINHGLEFDVIDGHYFYPDGVVAAWLGQYFNKPVVISARGQDISFIPQYEKPRKLIQQAAKQASHLIAVCDALKQQMLSLAIDTPIDVLLNGVDLQLFQQLENRQQLRQQLGLNRFTLLSVGNMIELKGHHLVIEALTKLPDVELVLIGEGPEKAKYQKLADTLGVSERITFLGNIQQKQLVDYYNAADVLTLISRREGCPNVLLESMACGNPVIANNVGGVSELVTSPVAGTLLAERSITAIVKAVNDQQLSPAPRASVRAYAEQFSWPQVSAAQQAIFEQVVNAFDNSQTCSVS</sequence>
<evidence type="ECO:0000259" key="1">
    <source>
        <dbReference type="Pfam" id="PF00534"/>
    </source>
</evidence>
<accession>A0ABT5UE69</accession>
<gene>
    <name evidence="3" type="ORF">ORQ98_21850</name>
</gene>
<name>A0ABT5UE69_9GAMM</name>
<reference evidence="3 4" key="1">
    <citation type="submission" date="2022-11" db="EMBL/GenBank/DDBJ databases">
        <title>Spartinivicinus poritis sp. nov., isolated from scleractinian coral Porites lutea.</title>
        <authorList>
            <person name="Zhang G."/>
            <person name="Cai L."/>
            <person name="Wei Q."/>
        </authorList>
    </citation>
    <scope>NUCLEOTIDE SEQUENCE [LARGE SCALE GENOMIC DNA]</scope>
    <source>
        <strain evidence="3 4">A2-2</strain>
    </source>
</reference>
<dbReference type="CDD" id="cd03798">
    <property type="entry name" value="GT4_WlbH-like"/>
    <property type="match status" value="1"/>
</dbReference>
<dbReference type="Pfam" id="PF13439">
    <property type="entry name" value="Glyco_transf_4"/>
    <property type="match status" value="1"/>
</dbReference>
<organism evidence="3 4">
    <name type="scientific">Spartinivicinus poritis</name>
    <dbReference type="NCBI Taxonomy" id="2994640"/>
    <lineage>
        <taxon>Bacteria</taxon>
        <taxon>Pseudomonadati</taxon>
        <taxon>Pseudomonadota</taxon>
        <taxon>Gammaproteobacteria</taxon>
        <taxon>Oceanospirillales</taxon>
        <taxon>Zooshikellaceae</taxon>
        <taxon>Spartinivicinus</taxon>
    </lineage>
</organism>
<dbReference type="RefSeq" id="WP_274690937.1">
    <property type="nucleotide sequence ID" value="NZ_JAPMOU010000038.1"/>
</dbReference>
<keyword evidence="4" id="KW-1185">Reference proteome</keyword>
<comment type="caution">
    <text evidence="3">The sequence shown here is derived from an EMBL/GenBank/DDBJ whole genome shotgun (WGS) entry which is preliminary data.</text>
</comment>
<dbReference type="SUPFAM" id="SSF53756">
    <property type="entry name" value="UDP-Glycosyltransferase/glycogen phosphorylase"/>
    <property type="match status" value="1"/>
</dbReference>
<dbReference type="InterPro" id="IPR001296">
    <property type="entry name" value="Glyco_trans_1"/>
</dbReference>
<evidence type="ECO:0000313" key="4">
    <source>
        <dbReference type="Proteomes" id="UP001528823"/>
    </source>
</evidence>
<feature type="domain" description="Glycosyltransferase subfamily 4-like N-terminal" evidence="2">
    <location>
        <begin position="64"/>
        <end position="195"/>
    </location>
</feature>
<dbReference type="Pfam" id="PF00534">
    <property type="entry name" value="Glycos_transf_1"/>
    <property type="match status" value="1"/>
</dbReference>
<feature type="domain" description="Glycosyl transferase family 1" evidence="1">
    <location>
        <begin position="203"/>
        <end position="365"/>
    </location>
</feature>
<proteinExistence type="predicted"/>
<evidence type="ECO:0000313" key="3">
    <source>
        <dbReference type="EMBL" id="MDE1464612.1"/>
    </source>
</evidence>